<comment type="subcellular location">
    <subcellularLocation>
        <location evidence="1">Secreted</location>
        <location evidence="1">Extracellular space</location>
        <location evidence="1">Apoplast</location>
    </subcellularLocation>
</comment>
<dbReference type="GO" id="GO:0005576">
    <property type="term" value="C:extracellular region"/>
    <property type="evidence" value="ECO:0000318"/>
    <property type="project" value="GO_Central"/>
</dbReference>
<keyword evidence="5" id="KW-0372">Hormone</keyword>
<feature type="transmembrane region" description="Helical" evidence="9">
    <location>
        <begin position="6"/>
        <end position="22"/>
    </location>
</feature>
<dbReference type="PANTHER" id="PTHR33348">
    <property type="entry name" value="PRECURSOR OF CEP5"/>
    <property type="match status" value="1"/>
</dbReference>
<keyword evidence="7" id="KW-0379">Hydroxylation</keyword>
<evidence type="ECO:0000256" key="3">
    <source>
        <dbReference type="ARBA" id="ARBA00022523"/>
    </source>
</evidence>
<dbReference type="OMA" id="STTEYTH"/>
<evidence type="ECO:0000256" key="7">
    <source>
        <dbReference type="ARBA" id="ARBA00023278"/>
    </source>
</evidence>
<dbReference type="InterPro" id="IPR033250">
    <property type="entry name" value="CEP"/>
</dbReference>
<evidence type="ECO:0000256" key="1">
    <source>
        <dbReference type="ARBA" id="ARBA00004271"/>
    </source>
</evidence>
<proteinExistence type="inferred from homology"/>
<dbReference type="GO" id="GO:0048046">
    <property type="term" value="C:apoplast"/>
    <property type="evidence" value="ECO:0007669"/>
    <property type="project" value="UniProtKB-SubCell"/>
</dbReference>
<keyword evidence="9" id="KW-0812">Transmembrane</keyword>
<accession>A0A1S3Z4V8</accession>
<keyword evidence="6" id="KW-0732">Signal</keyword>
<dbReference type="RefSeq" id="XP_016459389.1">
    <property type="nucleotide sequence ID" value="XM_016603903.1"/>
</dbReference>
<reference evidence="10" key="1">
    <citation type="submission" date="2025-08" db="UniProtKB">
        <authorList>
            <consortium name="RefSeq"/>
        </authorList>
    </citation>
    <scope>IDENTIFICATION</scope>
</reference>
<feature type="region of interest" description="Disordered" evidence="8">
    <location>
        <begin position="78"/>
        <end position="124"/>
    </location>
</feature>
<feature type="compositionally biased region" description="Pro residues" evidence="8">
    <location>
        <begin position="82"/>
        <end position="101"/>
    </location>
</feature>
<evidence type="ECO:0000256" key="2">
    <source>
        <dbReference type="ARBA" id="ARBA00008963"/>
    </source>
</evidence>
<dbReference type="OrthoDB" id="1326358at2759"/>
<keyword evidence="4" id="KW-0964">Secreted</keyword>
<sequence length="124" mass="13453">MAQIKLILANLFLSMILFPYIIQSIEGRYLKFENANDPSKPYVHTVALTKRETEKMKQYNGNMQVYATEKALIDNMATPATPLAPTPPSPVQIVSQPPPPGHADGFTPSGPGHSPGIGHSLKGN</sequence>
<dbReference type="GO" id="GO:0005179">
    <property type="term" value="F:hormone activity"/>
    <property type="evidence" value="ECO:0000318"/>
    <property type="project" value="GO_Central"/>
</dbReference>
<dbReference type="AlphaFoldDB" id="A0A1S3Z4V8"/>
<dbReference type="GO" id="GO:2000280">
    <property type="term" value="P:regulation of root development"/>
    <property type="evidence" value="ECO:0000318"/>
    <property type="project" value="GO_Central"/>
</dbReference>
<name>A0A1S3Z4V8_TOBAC</name>
<evidence type="ECO:0000313" key="10">
    <source>
        <dbReference type="RefSeq" id="XP_016459389.1"/>
    </source>
</evidence>
<dbReference type="GO" id="GO:0006995">
    <property type="term" value="P:cellular response to nitrogen starvation"/>
    <property type="evidence" value="ECO:0007669"/>
    <property type="project" value="UniProtKB-ARBA"/>
</dbReference>
<dbReference type="GO" id="GO:0048364">
    <property type="term" value="P:root development"/>
    <property type="evidence" value="ECO:0007669"/>
    <property type="project" value="InterPro"/>
</dbReference>
<evidence type="ECO:0000256" key="8">
    <source>
        <dbReference type="SAM" id="MobiDB-lite"/>
    </source>
</evidence>
<evidence type="ECO:0000256" key="9">
    <source>
        <dbReference type="SAM" id="Phobius"/>
    </source>
</evidence>
<evidence type="ECO:0000256" key="4">
    <source>
        <dbReference type="ARBA" id="ARBA00022525"/>
    </source>
</evidence>
<gene>
    <name evidence="10" type="primary">LOC107782941</name>
</gene>
<protein>
    <submittedName>
        <fullName evidence="10">Protein transport protein SEC31-like</fullName>
    </submittedName>
</protein>
<dbReference type="GO" id="GO:1902025">
    <property type="term" value="P:nitrate import"/>
    <property type="evidence" value="ECO:0000318"/>
    <property type="project" value="GO_Central"/>
</dbReference>
<dbReference type="KEGG" id="nta:107782941"/>
<feature type="compositionally biased region" description="Low complexity" evidence="8">
    <location>
        <begin position="108"/>
        <end position="124"/>
    </location>
</feature>
<keyword evidence="3" id="KW-0052">Apoplast</keyword>
<keyword evidence="9" id="KW-0472">Membrane</keyword>
<comment type="similarity">
    <text evidence="2">Belongs to the C-terminally encoded plant signaling peptide (CEP) family.</text>
</comment>
<dbReference type="PANTHER" id="PTHR33348:SF39">
    <property type="entry name" value="PRECURSOR OF CEP5"/>
    <property type="match status" value="1"/>
</dbReference>
<keyword evidence="9" id="KW-1133">Transmembrane helix</keyword>
<dbReference type="PaxDb" id="4097-A0A1S3Z4V8"/>
<dbReference type="GO" id="GO:1901371">
    <property type="term" value="P:regulation of leaf morphogenesis"/>
    <property type="evidence" value="ECO:0000318"/>
    <property type="project" value="GO_Central"/>
</dbReference>
<organism evidence="10">
    <name type="scientific">Nicotiana tabacum</name>
    <name type="common">Common tobacco</name>
    <dbReference type="NCBI Taxonomy" id="4097"/>
    <lineage>
        <taxon>Eukaryota</taxon>
        <taxon>Viridiplantae</taxon>
        <taxon>Streptophyta</taxon>
        <taxon>Embryophyta</taxon>
        <taxon>Tracheophyta</taxon>
        <taxon>Spermatophyta</taxon>
        <taxon>Magnoliopsida</taxon>
        <taxon>eudicotyledons</taxon>
        <taxon>Gunneridae</taxon>
        <taxon>Pentapetalae</taxon>
        <taxon>asterids</taxon>
        <taxon>lamiids</taxon>
        <taxon>Solanales</taxon>
        <taxon>Solanaceae</taxon>
        <taxon>Nicotianoideae</taxon>
        <taxon>Nicotianeae</taxon>
        <taxon>Nicotiana</taxon>
    </lineage>
</organism>
<evidence type="ECO:0000256" key="6">
    <source>
        <dbReference type="ARBA" id="ARBA00022729"/>
    </source>
</evidence>
<evidence type="ECO:0000256" key="5">
    <source>
        <dbReference type="ARBA" id="ARBA00022702"/>
    </source>
</evidence>
<dbReference type="STRING" id="4097.A0A1S3Z4V8"/>